<dbReference type="GO" id="GO:0008270">
    <property type="term" value="F:zinc ion binding"/>
    <property type="evidence" value="ECO:0007669"/>
    <property type="project" value="UniProtKB-KW"/>
</dbReference>
<gene>
    <name evidence="4" type="ORF">Tci_064619</name>
</gene>
<evidence type="ECO:0000256" key="2">
    <source>
        <dbReference type="SAM" id="MobiDB-lite"/>
    </source>
</evidence>
<dbReference type="PANTHER" id="PTHR15503:SF45">
    <property type="entry name" value="RNA-DIRECTED DNA POLYMERASE HOMOLOG"/>
    <property type="match status" value="1"/>
</dbReference>
<dbReference type="PANTHER" id="PTHR15503">
    <property type="entry name" value="LDOC1 RELATED"/>
    <property type="match status" value="1"/>
</dbReference>
<dbReference type="SUPFAM" id="SSF57756">
    <property type="entry name" value="Retrovirus zinc finger-like domains"/>
    <property type="match status" value="1"/>
</dbReference>
<feature type="region of interest" description="Disordered" evidence="2">
    <location>
        <begin position="399"/>
        <end position="423"/>
    </location>
</feature>
<dbReference type="InterPro" id="IPR021109">
    <property type="entry name" value="Peptidase_aspartic_dom_sf"/>
</dbReference>
<keyword evidence="1" id="KW-0479">Metal-binding</keyword>
<dbReference type="SMART" id="SM00343">
    <property type="entry name" value="ZnF_C2HC"/>
    <property type="match status" value="2"/>
</dbReference>
<dbReference type="InterPro" id="IPR000477">
    <property type="entry name" value="RT_dom"/>
</dbReference>
<dbReference type="InterPro" id="IPR043128">
    <property type="entry name" value="Rev_trsase/Diguanyl_cyclase"/>
</dbReference>
<dbReference type="SUPFAM" id="SSF50630">
    <property type="entry name" value="Acid proteases"/>
    <property type="match status" value="1"/>
</dbReference>
<evidence type="ECO:0000313" key="4">
    <source>
        <dbReference type="EMBL" id="GEU92641.1"/>
    </source>
</evidence>
<dbReference type="Pfam" id="PF08284">
    <property type="entry name" value="RVP_2"/>
    <property type="match status" value="1"/>
</dbReference>
<feature type="region of interest" description="Disordered" evidence="2">
    <location>
        <begin position="109"/>
        <end position="181"/>
    </location>
</feature>
<evidence type="ECO:0000256" key="1">
    <source>
        <dbReference type="PROSITE-ProRule" id="PRU00047"/>
    </source>
</evidence>
<dbReference type="SUPFAM" id="SSF56672">
    <property type="entry name" value="DNA/RNA polymerases"/>
    <property type="match status" value="1"/>
</dbReference>
<protein>
    <recommendedName>
        <fullName evidence="3">CCHC-type domain-containing protein</fullName>
    </recommendedName>
</protein>
<sequence>MAIFVISISLDSSEESVGTSTARVILFGMIPTNISPIVPTLHQILPAPAGLPHQPAILVLPEQLILVGQPYCTESNGVLKMLTARKSVGPLPTHRLALRYSADYSSSDHFTLDDSSEDSSSDSLSETSSDSHSDTSSDSSSRHSSLGHSISDSPCDSPIAISVGPSSKRRRSPTTSLSVASPVPEALSLEHDDLFLPCKRNRNSHFMTYFEVSSEDGFMPHVHREIARGTDVRVEVRTVAEEEVESSAKGMIKIEVDRVTHLVVSDDTTEPIREDYPHLVTADGYIKRDQGHRIVATSQQTADMSEMISMLEQDNMRIGGMLGVKRQRVDLLWRNMSYAQRDLKQIYRFCFYDRRLRMTQDAIDKLIAKHVAEALEACDAAKNPITETKMENVQKYDNVEANDNNGSGNGNDNGNLNVNNGEGNDLTAYNQRFQELTMLYTKMVLEEEDQDAVRIANNLMDQKLKGYAVKNIENKRRFDNKSRDNRGQQQPFKRQNVNVQNVARAYRVGRFFERKAYAGKLPYCNKYRMHHEGPCTVKCGNYKRVSHMTRDCKAAVAATAQRAPVGNQTGVTCYECGRKGHYKSECPKLRNQYHENKIGNKTGNIKAKARAYVIGGGGASPNSNVAMSMFLLNNRDASMLFDSGADRSFVSTTFSALLDVIPSTLDVSYAVELYNGRISKTNVIHRRCTLGLLGHPYNIDLMHVELVSFDVIIIMDWLAKYHAMIVCDEKIVFIPYGDEVLIIKGDGCNGGIPHPGELRFCSSRRKIRSFQMCINYRELNKLTVKNRYPLLRTDDMFDQLQGSRVYSKIELRSGYHQIRVYEEDISKTAFRTRYGH</sequence>
<dbReference type="Gene3D" id="3.30.70.270">
    <property type="match status" value="1"/>
</dbReference>
<feature type="compositionally biased region" description="Low complexity" evidence="2">
    <location>
        <begin position="136"/>
        <end position="153"/>
    </location>
</feature>
<dbReference type="InterPro" id="IPR001878">
    <property type="entry name" value="Znf_CCHC"/>
</dbReference>
<evidence type="ECO:0000259" key="3">
    <source>
        <dbReference type="PROSITE" id="PS50158"/>
    </source>
</evidence>
<keyword evidence="1" id="KW-0863">Zinc-finger</keyword>
<dbReference type="InterPro" id="IPR043502">
    <property type="entry name" value="DNA/RNA_pol_sf"/>
</dbReference>
<dbReference type="AlphaFoldDB" id="A0A6L2P294"/>
<dbReference type="InterPro" id="IPR036875">
    <property type="entry name" value="Znf_CCHC_sf"/>
</dbReference>
<dbReference type="Gene3D" id="2.40.70.10">
    <property type="entry name" value="Acid Proteases"/>
    <property type="match status" value="1"/>
</dbReference>
<reference evidence="4" key="1">
    <citation type="journal article" date="2019" name="Sci. Rep.">
        <title>Draft genome of Tanacetum cinerariifolium, the natural source of mosquito coil.</title>
        <authorList>
            <person name="Yamashiro T."/>
            <person name="Shiraishi A."/>
            <person name="Satake H."/>
            <person name="Nakayama K."/>
        </authorList>
    </citation>
    <scope>NUCLEOTIDE SEQUENCE</scope>
</reference>
<accession>A0A6L2P294</accession>
<proteinExistence type="predicted"/>
<dbReference type="PROSITE" id="PS50158">
    <property type="entry name" value="ZF_CCHC"/>
    <property type="match status" value="1"/>
</dbReference>
<dbReference type="InterPro" id="IPR032567">
    <property type="entry name" value="RTL1-rel"/>
</dbReference>
<dbReference type="EMBL" id="BKCJ010010678">
    <property type="protein sequence ID" value="GEU92641.1"/>
    <property type="molecule type" value="Genomic_DNA"/>
</dbReference>
<dbReference type="CDD" id="cd00303">
    <property type="entry name" value="retropepsin_like"/>
    <property type="match status" value="1"/>
</dbReference>
<comment type="caution">
    <text evidence="4">The sequence shown here is derived from an EMBL/GenBank/DDBJ whole genome shotgun (WGS) entry which is preliminary data.</text>
</comment>
<dbReference type="Gene3D" id="3.10.10.10">
    <property type="entry name" value="HIV Type 1 Reverse Transcriptase, subunit A, domain 1"/>
    <property type="match status" value="1"/>
</dbReference>
<keyword evidence="1" id="KW-0862">Zinc</keyword>
<dbReference type="Gene3D" id="4.10.60.10">
    <property type="entry name" value="Zinc finger, CCHC-type"/>
    <property type="match status" value="1"/>
</dbReference>
<name>A0A6L2P294_TANCI</name>
<feature type="domain" description="CCHC-type" evidence="3">
    <location>
        <begin position="573"/>
        <end position="588"/>
    </location>
</feature>
<dbReference type="GO" id="GO:0003676">
    <property type="term" value="F:nucleic acid binding"/>
    <property type="evidence" value="ECO:0007669"/>
    <property type="project" value="InterPro"/>
</dbReference>
<feature type="compositionally biased region" description="Low complexity" evidence="2">
    <location>
        <begin position="402"/>
        <end position="423"/>
    </location>
</feature>
<dbReference type="CDD" id="cd01647">
    <property type="entry name" value="RT_LTR"/>
    <property type="match status" value="1"/>
</dbReference>
<dbReference type="Pfam" id="PF00078">
    <property type="entry name" value="RVT_1"/>
    <property type="match status" value="1"/>
</dbReference>
<organism evidence="4">
    <name type="scientific">Tanacetum cinerariifolium</name>
    <name type="common">Dalmatian daisy</name>
    <name type="synonym">Chrysanthemum cinerariifolium</name>
    <dbReference type="NCBI Taxonomy" id="118510"/>
    <lineage>
        <taxon>Eukaryota</taxon>
        <taxon>Viridiplantae</taxon>
        <taxon>Streptophyta</taxon>
        <taxon>Embryophyta</taxon>
        <taxon>Tracheophyta</taxon>
        <taxon>Spermatophyta</taxon>
        <taxon>Magnoliopsida</taxon>
        <taxon>eudicotyledons</taxon>
        <taxon>Gunneridae</taxon>
        <taxon>Pentapetalae</taxon>
        <taxon>asterids</taxon>
        <taxon>campanulids</taxon>
        <taxon>Asterales</taxon>
        <taxon>Asteraceae</taxon>
        <taxon>Asteroideae</taxon>
        <taxon>Anthemideae</taxon>
        <taxon>Anthemidinae</taxon>
        <taxon>Tanacetum</taxon>
    </lineage>
</organism>
<dbReference type="Pfam" id="PF00098">
    <property type="entry name" value="zf-CCHC"/>
    <property type="match status" value="1"/>
</dbReference>